<dbReference type="GO" id="GO:0005525">
    <property type="term" value="F:GTP binding"/>
    <property type="evidence" value="ECO:0007669"/>
    <property type="project" value="UniProtKB-UniRule"/>
</dbReference>
<evidence type="ECO:0000256" key="4">
    <source>
        <dbReference type="ARBA" id="ARBA00022741"/>
    </source>
</evidence>
<comment type="subunit">
    <text evidence="8">Monomer.</text>
</comment>
<keyword evidence="2 8" id="KW-0808">Transferase</keyword>
<dbReference type="EMBL" id="QJPH01000332">
    <property type="protein sequence ID" value="PZN77671.1"/>
    <property type="molecule type" value="Genomic_DNA"/>
</dbReference>
<feature type="domain" description="MobA-like NTP transferase" evidence="9">
    <location>
        <begin position="10"/>
        <end position="166"/>
    </location>
</feature>
<gene>
    <name evidence="8 10" type="primary">mobA</name>
    <name evidence="10" type="ORF">DM484_14315</name>
</gene>
<sequence length="198" mass="21569">MTEERANITGAVLAGGRARRMGGEDKGLMVYRGRPLVAYALDALSLIAGTILINANRNQEEYARFGYPVIEDLTDSFDGPLAGLLSAMRSAQTEYVLTVPCDCPQVDGALLGRLYTSLLDEDAELCAAHDGNRLHPVFLIAKCSLIGDLADYLASGERKVETWLKSNQLALADFSDHPEMFVNINTREELTNTTIPCS</sequence>
<feature type="binding site" evidence="8">
    <location>
        <position position="26"/>
    </location>
    <ligand>
        <name>GTP</name>
        <dbReference type="ChEBI" id="CHEBI:37565"/>
    </ligand>
</feature>
<proteinExistence type="inferred from homology"/>
<evidence type="ECO:0000256" key="7">
    <source>
        <dbReference type="ARBA" id="ARBA00023150"/>
    </source>
</evidence>
<comment type="subcellular location">
    <subcellularLocation>
        <location evidence="8">Cytoplasm</location>
    </subcellularLocation>
</comment>
<protein>
    <recommendedName>
        <fullName evidence="8">Molybdenum cofactor guanylyltransferase</fullName>
        <shortName evidence="8">MoCo guanylyltransferase</shortName>
        <ecNumber evidence="8">2.7.7.77</ecNumber>
    </recommendedName>
    <alternativeName>
        <fullName evidence="8">GTP:molybdopterin guanylyltransferase</fullName>
    </alternativeName>
    <alternativeName>
        <fullName evidence="8">Mo-MPT guanylyltransferase</fullName>
    </alternativeName>
    <alternativeName>
        <fullName evidence="8">Molybdopterin guanylyltransferase</fullName>
    </alternativeName>
    <alternativeName>
        <fullName evidence="8">Molybdopterin-guanine dinucleotide synthase</fullName>
        <shortName evidence="8">MGD synthase</shortName>
    </alternativeName>
</protein>
<evidence type="ECO:0000256" key="2">
    <source>
        <dbReference type="ARBA" id="ARBA00022679"/>
    </source>
</evidence>
<evidence type="ECO:0000313" key="10">
    <source>
        <dbReference type="EMBL" id="PZN77671.1"/>
    </source>
</evidence>
<keyword evidence="10" id="KW-0548">Nucleotidyltransferase</keyword>
<keyword evidence="1 8" id="KW-0963">Cytoplasm</keyword>
<accession>A0A2W4R043</accession>
<evidence type="ECO:0000256" key="5">
    <source>
        <dbReference type="ARBA" id="ARBA00022842"/>
    </source>
</evidence>
<dbReference type="GO" id="GO:1902758">
    <property type="term" value="P:bis(molybdopterin guanine dinucleotide)molybdenum biosynthetic process"/>
    <property type="evidence" value="ECO:0007669"/>
    <property type="project" value="TreeGrafter"/>
</dbReference>
<feature type="binding site" evidence="8">
    <location>
        <position position="54"/>
    </location>
    <ligand>
        <name>GTP</name>
        <dbReference type="ChEBI" id="CHEBI:37565"/>
    </ligand>
</feature>
<comment type="cofactor">
    <cofactor evidence="8">
        <name>Mg(2+)</name>
        <dbReference type="ChEBI" id="CHEBI:18420"/>
    </cofactor>
</comment>
<dbReference type="GO" id="GO:0061603">
    <property type="term" value="F:molybdenum cofactor guanylyltransferase activity"/>
    <property type="evidence" value="ECO:0007669"/>
    <property type="project" value="UniProtKB-EC"/>
</dbReference>
<dbReference type="EC" id="2.7.7.77" evidence="8"/>
<evidence type="ECO:0000256" key="3">
    <source>
        <dbReference type="ARBA" id="ARBA00022723"/>
    </source>
</evidence>
<dbReference type="AlphaFoldDB" id="A0A2W4R043"/>
<dbReference type="InterPro" id="IPR029044">
    <property type="entry name" value="Nucleotide-diphossugar_trans"/>
</dbReference>
<feature type="binding site" evidence="8">
    <location>
        <position position="102"/>
    </location>
    <ligand>
        <name>Mg(2+)</name>
        <dbReference type="ChEBI" id="CHEBI:18420"/>
    </ligand>
</feature>
<comment type="caution">
    <text evidence="10">The sequence shown here is derived from an EMBL/GenBank/DDBJ whole genome shotgun (WGS) entry which is preliminary data.</text>
</comment>
<feature type="binding site" evidence="8">
    <location>
        <position position="72"/>
    </location>
    <ligand>
        <name>GTP</name>
        <dbReference type="ChEBI" id="CHEBI:37565"/>
    </ligand>
</feature>
<feature type="binding site" evidence="8">
    <location>
        <position position="102"/>
    </location>
    <ligand>
        <name>GTP</name>
        <dbReference type="ChEBI" id="CHEBI:37565"/>
    </ligand>
</feature>
<reference evidence="10 11" key="1">
    <citation type="journal article" date="2018" name="Aquat. Microb. Ecol.">
        <title>Gammaproteobacterial methanotrophs dominate.</title>
        <authorList>
            <person name="Rissanen A.J."/>
            <person name="Saarenheimo J."/>
            <person name="Tiirola M."/>
            <person name="Peura S."/>
            <person name="Aalto S.L."/>
            <person name="Karvinen A."/>
            <person name="Nykanen H."/>
        </authorList>
    </citation>
    <scope>NUCLEOTIDE SEQUENCE [LARGE SCALE GENOMIC DNA]</scope>
    <source>
        <strain evidence="10">AMbin10</strain>
    </source>
</reference>
<feature type="binding site" evidence="8">
    <location>
        <begin position="13"/>
        <end position="15"/>
    </location>
    <ligand>
        <name>GTP</name>
        <dbReference type="ChEBI" id="CHEBI:37565"/>
    </ligand>
</feature>
<evidence type="ECO:0000313" key="11">
    <source>
        <dbReference type="Proteomes" id="UP000249396"/>
    </source>
</evidence>
<dbReference type="NCBIfam" id="TIGR02665">
    <property type="entry name" value="molyb_mobA"/>
    <property type="match status" value="1"/>
</dbReference>
<comment type="function">
    <text evidence="8">Transfers a GMP moiety from GTP to Mo-molybdopterin (Mo-MPT) cofactor (Moco or molybdenum cofactor) to form Mo-molybdopterin guanine dinucleotide (Mo-MGD) cofactor.</text>
</comment>
<keyword evidence="7 8" id="KW-0501">Molybdenum cofactor biosynthesis</keyword>
<name>A0A2W4R043_9GAMM</name>
<dbReference type="Pfam" id="PF12804">
    <property type="entry name" value="NTP_transf_3"/>
    <property type="match status" value="1"/>
</dbReference>
<dbReference type="Proteomes" id="UP000249396">
    <property type="component" value="Unassembled WGS sequence"/>
</dbReference>
<comment type="catalytic activity">
    <reaction evidence="8">
        <text>Mo-molybdopterin + GTP + H(+) = Mo-molybdopterin guanine dinucleotide + diphosphate</text>
        <dbReference type="Rhea" id="RHEA:34243"/>
        <dbReference type="ChEBI" id="CHEBI:15378"/>
        <dbReference type="ChEBI" id="CHEBI:33019"/>
        <dbReference type="ChEBI" id="CHEBI:37565"/>
        <dbReference type="ChEBI" id="CHEBI:71302"/>
        <dbReference type="ChEBI" id="CHEBI:71310"/>
        <dbReference type="EC" id="2.7.7.77"/>
    </reaction>
</comment>
<organism evidence="10 11">
    <name type="scientific">Candidatus Methylumidiphilus alinenensis</name>
    <dbReference type="NCBI Taxonomy" id="2202197"/>
    <lineage>
        <taxon>Bacteria</taxon>
        <taxon>Pseudomonadati</taxon>
        <taxon>Pseudomonadota</taxon>
        <taxon>Gammaproteobacteria</taxon>
        <taxon>Methylococcales</taxon>
        <taxon>Candidatus Methylumidiphilus</taxon>
    </lineage>
</organism>
<comment type="similarity">
    <text evidence="8">Belongs to the MobA family.</text>
</comment>
<dbReference type="PANTHER" id="PTHR19136:SF81">
    <property type="entry name" value="MOLYBDENUM COFACTOR GUANYLYLTRANSFERASE"/>
    <property type="match status" value="1"/>
</dbReference>
<dbReference type="InterPro" id="IPR025877">
    <property type="entry name" value="MobA-like_NTP_Trfase"/>
</dbReference>
<dbReference type="SUPFAM" id="SSF53448">
    <property type="entry name" value="Nucleotide-diphospho-sugar transferases"/>
    <property type="match status" value="1"/>
</dbReference>
<dbReference type="HAMAP" id="MF_00316">
    <property type="entry name" value="MobA"/>
    <property type="match status" value="1"/>
</dbReference>
<keyword evidence="5 8" id="KW-0460">Magnesium</keyword>
<evidence type="ECO:0000256" key="8">
    <source>
        <dbReference type="HAMAP-Rule" id="MF_00316"/>
    </source>
</evidence>
<dbReference type="Gene3D" id="3.90.550.10">
    <property type="entry name" value="Spore Coat Polysaccharide Biosynthesis Protein SpsA, Chain A"/>
    <property type="match status" value="1"/>
</dbReference>
<comment type="domain">
    <text evidence="8">The N-terminal domain determines nucleotide recognition and specific binding, while the C-terminal domain determines the specific binding to the target protein.</text>
</comment>
<keyword evidence="6 8" id="KW-0342">GTP-binding</keyword>
<dbReference type="InterPro" id="IPR013482">
    <property type="entry name" value="Molybde_CF_guanTrfase"/>
</dbReference>
<dbReference type="CDD" id="cd02503">
    <property type="entry name" value="MobA"/>
    <property type="match status" value="1"/>
</dbReference>
<dbReference type="PANTHER" id="PTHR19136">
    <property type="entry name" value="MOLYBDENUM COFACTOR GUANYLYLTRANSFERASE"/>
    <property type="match status" value="1"/>
</dbReference>
<dbReference type="GO" id="GO:0046872">
    <property type="term" value="F:metal ion binding"/>
    <property type="evidence" value="ECO:0007669"/>
    <property type="project" value="UniProtKB-KW"/>
</dbReference>
<evidence type="ECO:0000256" key="6">
    <source>
        <dbReference type="ARBA" id="ARBA00023134"/>
    </source>
</evidence>
<keyword evidence="4 8" id="KW-0547">Nucleotide-binding</keyword>
<dbReference type="GO" id="GO:0005737">
    <property type="term" value="C:cytoplasm"/>
    <property type="evidence" value="ECO:0007669"/>
    <property type="project" value="UniProtKB-SubCell"/>
</dbReference>
<evidence type="ECO:0000256" key="1">
    <source>
        <dbReference type="ARBA" id="ARBA00022490"/>
    </source>
</evidence>
<keyword evidence="3 8" id="KW-0479">Metal-binding</keyword>
<evidence type="ECO:0000259" key="9">
    <source>
        <dbReference type="Pfam" id="PF12804"/>
    </source>
</evidence>